<keyword evidence="1" id="KW-0472">Membrane</keyword>
<keyword evidence="3" id="KW-1185">Reference proteome</keyword>
<reference evidence="2 3" key="1">
    <citation type="submission" date="2019-04" db="EMBL/GenBank/DDBJ databases">
        <title>Friends and foes A comparative genomics studyof 23 Aspergillus species from section Flavi.</title>
        <authorList>
            <consortium name="DOE Joint Genome Institute"/>
            <person name="Kjaerbolling I."/>
            <person name="Vesth T."/>
            <person name="Frisvad J.C."/>
            <person name="Nybo J.L."/>
            <person name="Theobald S."/>
            <person name="Kildgaard S."/>
            <person name="Isbrandt T."/>
            <person name="Kuo A."/>
            <person name="Sato A."/>
            <person name="Lyhne E.K."/>
            <person name="Kogle M.E."/>
            <person name="Wiebenga A."/>
            <person name="Kun R.S."/>
            <person name="Lubbers R.J."/>
            <person name="Makela M.R."/>
            <person name="Barry K."/>
            <person name="Chovatia M."/>
            <person name="Clum A."/>
            <person name="Daum C."/>
            <person name="Haridas S."/>
            <person name="He G."/>
            <person name="LaButti K."/>
            <person name="Lipzen A."/>
            <person name="Mondo S."/>
            <person name="Riley R."/>
            <person name="Salamov A."/>
            <person name="Simmons B.A."/>
            <person name="Magnuson J.K."/>
            <person name="Henrissat B."/>
            <person name="Mortensen U.H."/>
            <person name="Larsen T.O."/>
            <person name="Devries R.P."/>
            <person name="Grigoriev I.V."/>
            <person name="Machida M."/>
            <person name="Baker S.E."/>
            <person name="Andersen M.R."/>
        </authorList>
    </citation>
    <scope>NUCLEOTIDE SEQUENCE [LARGE SCALE GENOMIC DNA]</scope>
    <source>
        <strain evidence="2 3">IBT 29228</strain>
    </source>
</reference>
<gene>
    <name evidence="2" type="ORF">BDV26DRAFT_261063</name>
</gene>
<dbReference type="Proteomes" id="UP000326198">
    <property type="component" value="Unassembled WGS sequence"/>
</dbReference>
<evidence type="ECO:0008006" key="4">
    <source>
        <dbReference type="Google" id="ProtNLM"/>
    </source>
</evidence>
<feature type="transmembrane region" description="Helical" evidence="1">
    <location>
        <begin position="6"/>
        <end position="25"/>
    </location>
</feature>
<dbReference type="OrthoDB" id="2155101at2759"/>
<organism evidence="2 3">
    <name type="scientific">Aspergillus bertholletiae</name>
    <dbReference type="NCBI Taxonomy" id="1226010"/>
    <lineage>
        <taxon>Eukaryota</taxon>
        <taxon>Fungi</taxon>
        <taxon>Dikarya</taxon>
        <taxon>Ascomycota</taxon>
        <taxon>Pezizomycotina</taxon>
        <taxon>Eurotiomycetes</taxon>
        <taxon>Eurotiomycetidae</taxon>
        <taxon>Eurotiales</taxon>
        <taxon>Aspergillaceae</taxon>
        <taxon>Aspergillus</taxon>
        <taxon>Aspergillus subgen. Circumdati</taxon>
    </lineage>
</organism>
<evidence type="ECO:0000313" key="2">
    <source>
        <dbReference type="EMBL" id="KAE8378717.1"/>
    </source>
</evidence>
<dbReference type="EMBL" id="ML736204">
    <property type="protein sequence ID" value="KAE8378717.1"/>
    <property type="molecule type" value="Genomic_DNA"/>
</dbReference>
<dbReference type="Pfam" id="PF11654">
    <property type="entry name" value="NCE101"/>
    <property type="match status" value="1"/>
</dbReference>
<proteinExistence type="predicted"/>
<dbReference type="InterPro" id="IPR024242">
    <property type="entry name" value="NCE101"/>
</dbReference>
<sequence length="66" mass="7700">MPIYLISKVADPIFAFTIGISAAFLRIRRDQRDKFPDRAQEIGYGEVLQVGGRRLRRWWMGDFQGL</sequence>
<name>A0A5N7BAD1_9EURO</name>
<accession>A0A5N7BAD1</accession>
<protein>
    <recommendedName>
        <fullName evidence="4">Non-classical export protein 1</fullName>
    </recommendedName>
</protein>
<evidence type="ECO:0000256" key="1">
    <source>
        <dbReference type="SAM" id="Phobius"/>
    </source>
</evidence>
<dbReference type="AlphaFoldDB" id="A0A5N7BAD1"/>
<keyword evidence="1" id="KW-1133">Transmembrane helix</keyword>
<dbReference type="GO" id="GO:0009306">
    <property type="term" value="P:protein secretion"/>
    <property type="evidence" value="ECO:0007669"/>
    <property type="project" value="InterPro"/>
</dbReference>
<evidence type="ECO:0000313" key="3">
    <source>
        <dbReference type="Proteomes" id="UP000326198"/>
    </source>
</evidence>
<keyword evidence="1" id="KW-0812">Transmembrane</keyword>